<proteinExistence type="predicted"/>
<evidence type="ECO:0000313" key="6">
    <source>
        <dbReference type="Proteomes" id="UP001374535"/>
    </source>
</evidence>
<dbReference type="Proteomes" id="UP001374535">
    <property type="component" value="Chromosome 11"/>
</dbReference>
<feature type="region of interest" description="Disordered" evidence="1">
    <location>
        <begin position="263"/>
        <end position="318"/>
    </location>
</feature>
<dbReference type="InterPro" id="IPR058594">
    <property type="entry name" value="PB1-like_dom_pln"/>
</dbReference>
<feature type="compositionally biased region" description="Acidic residues" evidence="1">
    <location>
        <begin position="264"/>
        <end position="275"/>
    </location>
</feature>
<sequence>MSEERFNVVVHHGGTLVTDIPFQYVGGEVTYWSVDPDKWSYFEVVDSIKELGYMNVSELFYCIDHILYKLFDDIDAVNMVGIAKILGEVNLFVVHSVDEEPEITVESELNEAVPLLCLGSIESGNEEKDVQNVAVGVEDEVVVGVEDEVVVGVEDEMVVQVEDIVEENVGMEEEEVVVQVEDMVEQNVGVEEEEVVIKQDGQVEEEVLIEAFSSSDDAGVVHGEVPHGVVDEEEVNEGLVDVDVNIDEGVLHNEVQGLVSVEYSENESNSDSDTDDSGHIQTNPKDRELSDDDWESEALNSLEESESEDGVDERQSCGPFGTYVKQKDMSEYKWEVGTKFSDKNEFMEAVRSYVVHAGRNLKFLKNDNRRVRVRCLGAEKQCPWMAYCGYLEGCRTWQLRKILDTHTCSRQFNIKMMNAKWLSDTLDTTLLENLNLKINDIRSKALRKWNINVSLSKARRARLMASCKVEGSFKDQFTRIFDYAHELLRSNPGSTVKVKVNSETGQPIFQRFYVCLKACKNSFVSCRPFVGLDGCFLKGKYKGKLLTVVARDPNEHMLYLAYAIVEVENKETWSWFLELLIEDLGGTEVMDACTFMSDQQKVILGHMGGEYRAHTSHFHFHVFMYEDTLMELAMEFSYSRFSLHFTWLDDENKVLGEFWVEESLRCCMGVVGSAFSFHISVWTFETSLEPKFDVLLWLDNAGVEGKKKMLNGDCWCEKTENGQERKREDTFCTMVVGRLGNFGVGVWIPKFCSWKERREVFIGIVEAHL</sequence>
<dbReference type="AlphaFoldDB" id="A0AAQ3MGQ9"/>
<dbReference type="InterPro" id="IPR004332">
    <property type="entry name" value="Transposase_MuDR"/>
</dbReference>
<dbReference type="Pfam" id="PF26130">
    <property type="entry name" value="PB1-like"/>
    <property type="match status" value="1"/>
</dbReference>
<organism evidence="5 6">
    <name type="scientific">Vigna mungo</name>
    <name type="common">Black gram</name>
    <name type="synonym">Phaseolus mungo</name>
    <dbReference type="NCBI Taxonomy" id="3915"/>
    <lineage>
        <taxon>Eukaryota</taxon>
        <taxon>Viridiplantae</taxon>
        <taxon>Streptophyta</taxon>
        <taxon>Embryophyta</taxon>
        <taxon>Tracheophyta</taxon>
        <taxon>Spermatophyta</taxon>
        <taxon>Magnoliopsida</taxon>
        <taxon>eudicotyledons</taxon>
        <taxon>Gunneridae</taxon>
        <taxon>Pentapetalae</taxon>
        <taxon>rosids</taxon>
        <taxon>fabids</taxon>
        <taxon>Fabales</taxon>
        <taxon>Fabaceae</taxon>
        <taxon>Papilionoideae</taxon>
        <taxon>50 kb inversion clade</taxon>
        <taxon>NPAAA clade</taxon>
        <taxon>indigoferoid/millettioid clade</taxon>
        <taxon>Phaseoleae</taxon>
        <taxon>Vigna</taxon>
    </lineage>
</organism>
<feature type="domain" description="MULE transposase" evidence="3">
    <location>
        <begin position="530"/>
        <end position="605"/>
    </location>
</feature>
<protein>
    <recommendedName>
        <fullName evidence="7">Transposase MuDR plant domain-containing protein</fullName>
    </recommendedName>
</protein>
<evidence type="ECO:0000259" key="4">
    <source>
        <dbReference type="Pfam" id="PF26130"/>
    </source>
</evidence>
<evidence type="ECO:0000259" key="3">
    <source>
        <dbReference type="Pfam" id="PF10551"/>
    </source>
</evidence>
<accession>A0AAQ3MGQ9</accession>
<name>A0AAQ3MGQ9_VIGMU</name>
<reference evidence="5 6" key="1">
    <citation type="journal article" date="2023" name="Life. Sci Alliance">
        <title>Evolutionary insights into 3D genome organization and epigenetic landscape of Vigna mungo.</title>
        <authorList>
            <person name="Junaid A."/>
            <person name="Singh B."/>
            <person name="Bhatia S."/>
        </authorList>
    </citation>
    <scope>NUCLEOTIDE SEQUENCE [LARGE SCALE GENOMIC DNA]</scope>
    <source>
        <strain evidence="5">Urdbean</strain>
    </source>
</reference>
<dbReference type="Pfam" id="PF10551">
    <property type="entry name" value="MULE"/>
    <property type="match status" value="1"/>
</dbReference>
<gene>
    <name evidence="5" type="ORF">V8G54_036331</name>
</gene>
<keyword evidence="6" id="KW-1185">Reference proteome</keyword>
<dbReference type="Pfam" id="PF03108">
    <property type="entry name" value="DBD_Tnp_Mut"/>
    <property type="match status" value="1"/>
</dbReference>
<evidence type="ECO:0000256" key="1">
    <source>
        <dbReference type="SAM" id="MobiDB-lite"/>
    </source>
</evidence>
<evidence type="ECO:0008006" key="7">
    <source>
        <dbReference type="Google" id="ProtNLM"/>
    </source>
</evidence>
<dbReference type="EMBL" id="CP144690">
    <property type="protein sequence ID" value="WVY90817.1"/>
    <property type="molecule type" value="Genomic_DNA"/>
</dbReference>
<evidence type="ECO:0000313" key="5">
    <source>
        <dbReference type="EMBL" id="WVY90817.1"/>
    </source>
</evidence>
<feature type="domain" description="PB1-like" evidence="4">
    <location>
        <begin position="3"/>
        <end position="94"/>
    </location>
</feature>
<dbReference type="PANTHER" id="PTHR31973:SF187">
    <property type="entry name" value="MUTATOR TRANSPOSASE MUDRA PROTEIN"/>
    <property type="match status" value="1"/>
</dbReference>
<feature type="domain" description="Transposase MuDR plant" evidence="2">
    <location>
        <begin position="332"/>
        <end position="384"/>
    </location>
</feature>
<dbReference type="InterPro" id="IPR018289">
    <property type="entry name" value="MULE_transposase_dom"/>
</dbReference>
<evidence type="ECO:0000259" key="2">
    <source>
        <dbReference type="Pfam" id="PF03108"/>
    </source>
</evidence>
<dbReference type="PANTHER" id="PTHR31973">
    <property type="entry name" value="POLYPROTEIN, PUTATIVE-RELATED"/>
    <property type="match status" value="1"/>
</dbReference>